<evidence type="ECO:0000259" key="9">
    <source>
        <dbReference type="PROSITE" id="PS52029"/>
    </source>
</evidence>
<dbReference type="InterPro" id="IPR038063">
    <property type="entry name" value="Transpep_catalytic_dom"/>
</dbReference>
<keyword evidence="8" id="KW-0812">Transmembrane</keyword>
<reference evidence="10 11" key="1">
    <citation type="submission" date="2018-08" db="EMBL/GenBank/DDBJ databases">
        <title>Recombination of ecologically and evolutionarily significant loci maintains genetic cohesion in the Pseudomonas syringae species complex.</title>
        <authorList>
            <person name="Dillon M."/>
            <person name="Thakur S."/>
            <person name="Almeida R.N.D."/>
            <person name="Weir B.S."/>
            <person name="Guttman D.S."/>
        </authorList>
    </citation>
    <scope>NUCLEOTIDE SEQUENCE [LARGE SCALE GENOMIC DNA]</scope>
    <source>
        <strain evidence="10 11">ICMP 3402</strain>
    </source>
</reference>
<feature type="domain" description="L,D-TPase catalytic" evidence="9">
    <location>
        <begin position="94"/>
        <end position="230"/>
    </location>
</feature>
<comment type="pathway">
    <text evidence="1 7">Cell wall biogenesis; peptidoglycan biosynthesis.</text>
</comment>
<proteinExistence type="inferred from homology"/>
<dbReference type="GO" id="GO:0009252">
    <property type="term" value="P:peptidoglycan biosynthetic process"/>
    <property type="evidence" value="ECO:0007669"/>
    <property type="project" value="UniProtKB-KW"/>
</dbReference>
<dbReference type="Gene3D" id="2.40.440.10">
    <property type="entry name" value="L,D-transpeptidase catalytic domain-like"/>
    <property type="match status" value="1"/>
</dbReference>
<feature type="active site" description="Nucleophile" evidence="7">
    <location>
        <position position="206"/>
    </location>
</feature>
<organism evidence="10 11">
    <name type="scientific">Pseudomonas amygdali pv. lachrymans</name>
    <name type="common">Pseudomonas syringae pv. lachrymans</name>
    <dbReference type="NCBI Taxonomy" id="53707"/>
    <lineage>
        <taxon>Bacteria</taxon>
        <taxon>Pseudomonadati</taxon>
        <taxon>Pseudomonadota</taxon>
        <taxon>Gammaproteobacteria</taxon>
        <taxon>Pseudomonadales</taxon>
        <taxon>Pseudomonadaceae</taxon>
        <taxon>Pseudomonas</taxon>
        <taxon>Pseudomonas amygdali</taxon>
    </lineage>
</organism>
<evidence type="ECO:0000256" key="5">
    <source>
        <dbReference type="ARBA" id="ARBA00022984"/>
    </source>
</evidence>
<keyword evidence="8" id="KW-1133">Transmembrane helix</keyword>
<dbReference type="EMBL" id="RBTW01000317">
    <property type="protein sequence ID" value="RMU14890.1"/>
    <property type="molecule type" value="Genomic_DNA"/>
</dbReference>
<feature type="active site" description="Proton donor/acceptor" evidence="7">
    <location>
        <position position="184"/>
    </location>
</feature>
<evidence type="ECO:0000256" key="8">
    <source>
        <dbReference type="SAM" id="Phobius"/>
    </source>
</evidence>
<evidence type="ECO:0000313" key="10">
    <source>
        <dbReference type="EMBL" id="RMU14890.1"/>
    </source>
</evidence>
<keyword evidence="3" id="KW-0808">Transferase</keyword>
<keyword evidence="5 7" id="KW-0573">Peptidoglycan synthesis</keyword>
<dbReference type="GO" id="GO:0071555">
    <property type="term" value="P:cell wall organization"/>
    <property type="evidence" value="ECO:0007669"/>
    <property type="project" value="UniProtKB-UniRule"/>
</dbReference>
<dbReference type="CDD" id="cd16913">
    <property type="entry name" value="YkuD_like"/>
    <property type="match status" value="1"/>
</dbReference>
<dbReference type="SUPFAM" id="SSF141523">
    <property type="entry name" value="L,D-transpeptidase catalytic domain-like"/>
    <property type="match status" value="1"/>
</dbReference>
<keyword evidence="4 7" id="KW-0133">Cell shape</keyword>
<dbReference type="GO" id="GO:0004180">
    <property type="term" value="F:carboxypeptidase activity"/>
    <property type="evidence" value="ECO:0007669"/>
    <property type="project" value="UniProtKB-ARBA"/>
</dbReference>
<dbReference type="PROSITE" id="PS52029">
    <property type="entry name" value="LD_TPASE"/>
    <property type="match status" value="1"/>
</dbReference>
<protein>
    <recommendedName>
        <fullName evidence="9">L,D-TPase catalytic domain-containing protein</fullName>
    </recommendedName>
</protein>
<dbReference type="AlphaFoldDB" id="A0AB37QZQ1"/>
<dbReference type="Pfam" id="PF03734">
    <property type="entry name" value="YkuD"/>
    <property type="match status" value="1"/>
</dbReference>
<accession>A0AB37QZQ1</accession>
<dbReference type="GO" id="GO:0008360">
    <property type="term" value="P:regulation of cell shape"/>
    <property type="evidence" value="ECO:0007669"/>
    <property type="project" value="UniProtKB-UniRule"/>
</dbReference>
<keyword evidence="6 7" id="KW-0961">Cell wall biogenesis/degradation</keyword>
<gene>
    <name evidence="10" type="ORF">ALP33_05527</name>
</gene>
<comment type="caution">
    <text evidence="10">The sequence shown here is derived from an EMBL/GenBank/DDBJ whole genome shotgun (WGS) entry which is preliminary data.</text>
</comment>
<evidence type="ECO:0000256" key="3">
    <source>
        <dbReference type="ARBA" id="ARBA00022679"/>
    </source>
</evidence>
<evidence type="ECO:0000256" key="7">
    <source>
        <dbReference type="PROSITE-ProRule" id="PRU01373"/>
    </source>
</evidence>
<evidence type="ECO:0000256" key="6">
    <source>
        <dbReference type="ARBA" id="ARBA00023316"/>
    </source>
</evidence>
<evidence type="ECO:0000256" key="2">
    <source>
        <dbReference type="ARBA" id="ARBA00005992"/>
    </source>
</evidence>
<feature type="transmembrane region" description="Helical" evidence="8">
    <location>
        <begin position="43"/>
        <end position="64"/>
    </location>
</feature>
<dbReference type="PANTHER" id="PTHR36699">
    <property type="entry name" value="LD-TRANSPEPTIDASE"/>
    <property type="match status" value="1"/>
</dbReference>
<sequence>MGVGRSTRFIPAPFPRHVRCWTPESQGRTQYRRFLERSTFREIVMRWLFAFFCMSFVPLSQAAFTQTIVPKGSEQKIINNKVINTESIASKPIDKVLVLKSVRQLQLISGGEALKTYRISLGKNPKGTKLQEGDQRTPEGFYWLDWRKPSNNYNLSMHISYPNISDSARARREGVKPGSMIMIHGTPVDEEYPEWYFHTLDWTNGCIALKNNDMREIWDLVKDGTMIEIRP</sequence>
<comment type="similarity">
    <text evidence="2">Belongs to the YkuD family.</text>
</comment>
<dbReference type="Proteomes" id="UP000271817">
    <property type="component" value="Unassembled WGS sequence"/>
</dbReference>
<name>A0AB37QZQ1_PSEAV</name>
<keyword evidence="8" id="KW-0472">Membrane</keyword>
<dbReference type="GO" id="GO:0016740">
    <property type="term" value="F:transferase activity"/>
    <property type="evidence" value="ECO:0007669"/>
    <property type="project" value="UniProtKB-KW"/>
</dbReference>
<evidence type="ECO:0000256" key="4">
    <source>
        <dbReference type="ARBA" id="ARBA00022960"/>
    </source>
</evidence>
<dbReference type="PANTHER" id="PTHR36699:SF1">
    <property type="entry name" value="L,D-TRANSPEPTIDASE YAFK-RELATED"/>
    <property type="match status" value="1"/>
</dbReference>
<evidence type="ECO:0000313" key="11">
    <source>
        <dbReference type="Proteomes" id="UP000271817"/>
    </source>
</evidence>
<dbReference type="InterPro" id="IPR005490">
    <property type="entry name" value="LD_TPept_cat_dom"/>
</dbReference>
<evidence type="ECO:0000256" key="1">
    <source>
        <dbReference type="ARBA" id="ARBA00004752"/>
    </source>
</evidence>